<dbReference type="AlphaFoldDB" id="A0A5M3MRR3"/>
<feature type="region of interest" description="Disordered" evidence="1">
    <location>
        <begin position="1"/>
        <end position="102"/>
    </location>
</feature>
<accession>A0A5M3MRR3</accession>
<name>A0A5M3MRR3_CONPW</name>
<organism evidence="2 3">
    <name type="scientific">Coniophora puteana (strain RWD-64-598)</name>
    <name type="common">Brown rot fungus</name>
    <dbReference type="NCBI Taxonomy" id="741705"/>
    <lineage>
        <taxon>Eukaryota</taxon>
        <taxon>Fungi</taxon>
        <taxon>Dikarya</taxon>
        <taxon>Basidiomycota</taxon>
        <taxon>Agaricomycotina</taxon>
        <taxon>Agaricomycetes</taxon>
        <taxon>Agaricomycetidae</taxon>
        <taxon>Boletales</taxon>
        <taxon>Coniophorineae</taxon>
        <taxon>Coniophoraceae</taxon>
        <taxon>Coniophora</taxon>
    </lineage>
</organism>
<dbReference type="EMBL" id="JH711577">
    <property type="protein sequence ID" value="EIW81843.1"/>
    <property type="molecule type" value="Genomic_DNA"/>
</dbReference>
<protein>
    <submittedName>
        <fullName evidence="2">Uncharacterized protein</fullName>
    </submittedName>
</protein>
<feature type="compositionally biased region" description="Pro residues" evidence="1">
    <location>
        <begin position="122"/>
        <end position="135"/>
    </location>
</feature>
<sequence length="323" mass="33329">MSSEPGVPTRPPAEPTTQVADAGSSTETRKKKSKKKGAAVSKESIDKMLADMKQRSTHPPPSLTPAPQPAPPQPSAPEPPAPEPLVLPGGTSTSPAIAASAGVAASISTAPSFSALAAEEPSPQPSSVPAAPKPPTTTTTTPDSRQAAEDTEMAGPSDDAGSGAKRRMSGPSPSKPDAKRPALEDSGRPVAAPRPTEDIRPNVQAALPISMDPPPISLTPVPGSTTAQARPVPVLPASKDFGDQVDYLLNFVDGEALSALFASAEETFKGQGVQGMTILQQAVQKRVAERPAGPSGTPVRQANFYFGINAPLSMPPRRVYYEF</sequence>
<comment type="caution">
    <text evidence="2">The sequence shown here is derived from an EMBL/GenBank/DDBJ whole genome shotgun (WGS) entry which is preliminary data.</text>
</comment>
<keyword evidence="3" id="KW-1185">Reference proteome</keyword>
<dbReference type="GeneID" id="19203059"/>
<dbReference type="RefSeq" id="XP_007767708.1">
    <property type="nucleotide sequence ID" value="XM_007769518.1"/>
</dbReference>
<gene>
    <name evidence="2" type="ORF">CONPUDRAFT_152745</name>
</gene>
<feature type="compositionally biased region" description="Low complexity" evidence="1">
    <location>
        <begin position="136"/>
        <end position="145"/>
    </location>
</feature>
<evidence type="ECO:0000313" key="2">
    <source>
        <dbReference type="EMBL" id="EIW81843.1"/>
    </source>
</evidence>
<evidence type="ECO:0000313" key="3">
    <source>
        <dbReference type="Proteomes" id="UP000053558"/>
    </source>
</evidence>
<feature type="compositionally biased region" description="Pro residues" evidence="1">
    <location>
        <begin position="58"/>
        <end position="85"/>
    </location>
</feature>
<reference evidence="3" key="1">
    <citation type="journal article" date="2012" name="Science">
        <title>The Paleozoic origin of enzymatic lignin decomposition reconstructed from 31 fungal genomes.</title>
        <authorList>
            <person name="Floudas D."/>
            <person name="Binder M."/>
            <person name="Riley R."/>
            <person name="Barry K."/>
            <person name="Blanchette R.A."/>
            <person name="Henrissat B."/>
            <person name="Martinez A.T."/>
            <person name="Otillar R."/>
            <person name="Spatafora J.W."/>
            <person name="Yadav J.S."/>
            <person name="Aerts A."/>
            <person name="Benoit I."/>
            <person name="Boyd A."/>
            <person name="Carlson A."/>
            <person name="Copeland A."/>
            <person name="Coutinho P.M."/>
            <person name="de Vries R.P."/>
            <person name="Ferreira P."/>
            <person name="Findley K."/>
            <person name="Foster B."/>
            <person name="Gaskell J."/>
            <person name="Glotzer D."/>
            <person name="Gorecki P."/>
            <person name="Heitman J."/>
            <person name="Hesse C."/>
            <person name="Hori C."/>
            <person name="Igarashi K."/>
            <person name="Jurgens J.A."/>
            <person name="Kallen N."/>
            <person name="Kersten P."/>
            <person name="Kohler A."/>
            <person name="Kuees U."/>
            <person name="Kumar T.K.A."/>
            <person name="Kuo A."/>
            <person name="LaButti K."/>
            <person name="Larrondo L.F."/>
            <person name="Lindquist E."/>
            <person name="Ling A."/>
            <person name="Lombard V."/>
            <person name="Lucas S."/>
            <person name="Lundell T."/>
            <person name="Martin R."/>
            <person name="McLaughlin D.J."/>
            <person name="Morgenstern I."/>
            <person name="Morin E."/>
            <person name="Murat C."/>
            <person name="Nagy L.G."/>
            <person name="Nolan M."/>
            <person name="Ohm R.A."/>
            <person name="Patyshakuliyeva A."/>
            <person name="Rokas A."/>
            <person name="Ruiz-Duenas F.J."/>
            <person name="Sabat G."/>
            <person name="Salamov A."/>
            <person name="Samejima M."/>
            <person name="Schmutz J."/>
            <person name="Slot J.C."/>
            <person name="St John F."/>
            <person name="Stenlid J."/>
            <person name="Sun H."/>
            <person name="Sun S."/>
            <person name="Syed K."/>
            <person name="Tsang A."/>
            <person name="Wiebenga A."/>
            <person name="Young D."/>
            <person name="Pisabarro A."/>
            <person name="Eastwood D.C."/>
            <person name="Martin F."/>
            <person name="Cullen D."/>
            <person name="Grigoriev I.V."/>
            <person name="Hibbett D.S."/>
        </authorList>
    </citation>
    <scope>NUCLEOTIDE SEQUENCE [LARGE SCALE GENOMIC DNA]</scope>
    <source>
        <strain evidence="3">RWD-64-598 SS2</strain>
    </source>
</reference>
<feature type="compositionally biased region" description="Low complexity" evidence="1">
    <location>
        <begin position="93"/>
        <end position="102"/>
    </location>
</feature>
<feature type="region of interest" description="Disordered" evidence="1">
    <location>
        <begin position="114"/>
        <end position="199"/>
    </location>
</feature>
<dbReference type="Proteomes" id="UP000053558">
    <property type="component" value="Unassembled WGS sequence"/>
</dbReference>
<feature type="compositionally biased region" description="Basic and acidic residues" evidence="1">
    <location>
        <begin position="176"/>
        <end position="187"/>
    </location>
</feature>
<evidence type="ECO:0000256" key="1">
    <source>
        <dbReference type="SAM" id="MobiDB-lite"/>
    </source>
</evidence>
<dbReference type="KEGG" id="cput:CONPUDRAFT_152745"/>
<proteinExistence type="predicted"/>
<feature type="compositionally biased region" description="Basic and acidic residues" evidence="1">
    <location>
        <begin position="43"/>
        <end position="54"/>
    </location>
</feature>